<evidence type="ECO:0000313" key="1">
    <source>
        <dbReference type="EMBL" id="MWK55777.1"/>
    </source>
</evidence>
<dbReference type="Proteomes" id="UP000461288">
    <property type="component" value="Unassembled WGS sequence"/>
</dbReference>
<dbReference type="EMBL" id="WTFN01000013">
    <property type="protein sequence ID" value="MWK55777.1"/>
    <property type="molecule type" value="Genomic_DNA"/>
</dbReference>
<proteinExistence type="predicted"/>
<accession>A0A7X3KTZ9</accession>
<protein>
    <submittedName>
        <fullName evidence="1">Uncharacterized protein</fullName>
    </submittedName>
</protein>
<gene>
    <name evidence="1" type="ORF">GO594_07310</name>
</gene>
<evidence type="ECO:0000313" key="2">
    <source>
        <dbReference type="Proteomes" id="UP000461288"/>
    </source>
</evidence>
<sequence length="100" mass="11589">MRRGMRNLARSHRRHPDGYSAVLKMSFPELAERGWWQVGDHRVQRADGWAIEAQMGDQDGFRVWRYRLINPTGTVLCWLPSALGAAAWAEREQRRAADAR</sequence>
<name>A0A7X3KTZ9_9GAMM</name>
<dbReference type="AlphaFoldDB" id="A0A7X3KTZ9"/>
<organism evidence="1 2">
    <name type="scientific">Metapseudomonas otitidis</name>
    <dbReference type="NCBI Taxonomy" id="319939"/>
    <lineage>
        <taxon>Bacteria</taxon>
        <taxon>Pseudomonadati</taxon>
        <taxon>Pseudomonadota</taxon>
        <taxon>Gammaproteobacteria</taxon>
        <taxon>Pseudomonadales</taxon>
        <taxon>Pseudomonadaceae</taxon>
        <taxon>Metapseudomonas</taxon>
    </lineage>
</organism>
<dbReference type="RefSeq" id="WP_160480319.1">
    <property type="nucleotide sequence ID" value="NZ_WTFN01000013.1"/>
</dbReference>
<reference evidence="1 2" key="1">
    <citation type="submission" date="2019-12" db="EMBL/GenBank/DDBJ databases">
        <title>Draft genome sequence of Pseudomonas otitidis recovered from a chicken carcass.</title>
        <authorList>
            <person name="Vieira T.R."/>
            <person name="Oliviera E.F.C."/>
            <person name="Silva N.M.V."/>
            <person name="Sambrano G.E."/>
            <person name="Cibulski S.P."/>
            <person name="Cardoso M.R.I."/>
        </authorList>
    </citation>
    <scope>NUCLEOTIDE SEQUENCE [LARGE SCALE GENOMIC DNA]</scope>
    <source>
        <strain evidence="1 2">25_K</strain>
    </source>
</reference>
<comment type="caution">
    <text evidence="1">The sequence shown here is derived from an EMBL/GenBank/DDBJ whole genome shotgun (WGS) entry which is preliminary data.</text>
</comment>